<dbReference type="InterPro" id="IPR002938">
    <property type="entry name" value="FAD-bd"/>
</dbReference>
<dbReference type="Pfam" id="PF01494">
    <property type="entry name" value="FAD_binding_3"/>
    <property type="match status" value="1"/>
</dbReference>
<organism evidence="4 5">
    <name type="scientific">Deinococcus petrolearius</name>
    <dbReference type="NCBI Taxonomy" id="1751295"/>
    <lineage>
        <taxon>Bacteria</taxon>
        <taxon>Thermotogati</taxon>
        <taxon>Deinococcota</taxon>
        <taxon>Deinococci</taxon>
        <taxon>Deinococcales</taxon>
        <taxon>Deinococcaceae</taxon>
        <taxon>Deinococcus</taxon>
    </lineage>
</organism>
<reference evidence="5" key="1">
    <citation type="journal article" date="2019" name="Int. J. Syst. Evol. Microbiol.">
        <title>The Global Catalogue of Microorganisms (GCM) 10K type strain sequencing project: providing services to taxonomists for standard genome sequencing and annotation.</title>
        <authorList>
            <consortium name="The Broad Institute Genomics Platform"/>
            <consortium name="The Broad Institute Genome Sequencing Center for Infectious Disease"/>
            <person name="Wu L."/>
            <person name="Ma J."/>
        </authorList>
    </citation>
    <scope>NUCLEOTIDE SEQUENCE [LARGE SCALE GENOMIC DNA]</scope>
    <source>
        <strain evidence="5">CGMCC 1.15053</strain>
    </source>
</reference>
<feature type="domain" description="FAD-binding" evidence="3">
    <location>
        <begin position="7"/>
        <end position="348"/>
    </location>
</feature>
<keyword evidence="2" id="KW-0274">FAD</keyword>
<keyword evidence="5" id="KW-1185">Reference proteome</keyword>
<comment type="caution">
    <text evidence="4">The sequence shown here is derived from an EMBL/GenBank/DDBJ whole genome shotgun (WGS) entry which is preliminary data.</text>
</comment>
<dbReference type="NCBIfam" id="NF006091">
    <property type="entry name" value="PRK08243.1"/>
    <property type="match status" value="1"/>
</dbReference>
<dbReference type="Proteomes" id="UP001595979">
    <property type="component" value="Unassembled WGS sequence"/>
</dbReference>
<evidence type="ECO:0000313" key="5">
    <source>
        <dbReference type="Proteomes" id="UP001595979"/>
    </source>
</evidence>
<dbReference type="InterPro" id="IPR050641">
    <property type="entry name" value="RIFMO-like"/>
</dbReference>
<dbReference type="PRINTS" id="PR00420">
    <property type="entry name" value="RNGMNOXGNASE"/>
</dbReference>
<dbReference type="RefSeq" id="WP_380049217.1">
    <property type="nucleotide sequence ID" value="NZ_JBHSOH010000011.1"/>
</dbReference>
<dbReference type="SUPFAM" id="SSF51905">
    <property type="entry name" value="FAD/NAD(P)-binding domain"/>
    <property type="match status" value="1"/>
</dbReference>
<evidence type="ECO:0000313" key="4">
    <source>
        <dbReference type="EMBL" id="MFC5848816.1"/>
    </source>
</evidence>
<keyword evidence="1" id="KW-0285">Flavoprotein</keyword>
<dbReference type="PANTHER" id="PTHR43004:SF3">
    <property type="entry name" value="P-HYDROXYBENZOATE HYDROXYLASE"/>
    <property type="match status" value="1"/>
</dbReference>
<dbReference type="PANTHER" id="PTHR43004">
    <property type="entry name" value="TRK SYSTEM POTASSIUM UPTAKE PROTEIN"/>
    <property type="match status" value="1"/>
</dbReference>
<dbReference type="Gene3D" id="3.50.50.60">
    <property type="entry name" value="FAD/NAD(P)-binding domain"/>
    <property type="match status" value="1"/>
</dbReference>
<dbReference type="Gene3D" id="3.30.9.10">
    <property type="entry name" value="D-Amino Acid Oxidase, subunit A, domain 2"/>
    <property type="match status" value="1"/>
</dbReference>
<dbReference type="InterPro" id="IPR036188">
    <property type="entry name" value="FAD/NAD-bd_sf"/>
</dbReference>
<accession>A0ABW1DM61</accession>
<proteinExistence type="predicted"/>
<dbReference type="EMBL" id="JBHSOH010000011">
    <property type="protein sequence ID" value="MFC5848816.1"/>
    <property type="molecule type" value="Genomic_DNA"/>
</dbReference>
<evidence type="ECO:0000256" key="2">
    <source>
        <dbReference type="ARBA" id="ARBA00022827"/>
    </source>
</evidence>
<name>A0ABW1DM61_9DEIO</name>
<sequence length="397" mass="44689">MIPSVIRTQVAIIGAGPAGLFLSHLLHRQGIANVILDSRSREQIEQTIRAGVLEQWTVDLMNDLGLGARMMREAHFHRGISLQYGHERHHLDLEELTGGKKVTVYPQHEVLRDLLEAHDAVGGGQIVFGVGDVALHGLTSARPRVTFRRSEDGLEEVLEADFVAGCDGSQGGSRQHIEGRTEYQKLYPFGWLGILVEAPPSYHELVYARHERGFALLSTRSDTVQRMYIQCGPTDDVADYPDERVWRELRVRLATGGWQLTEGRIFQKNVVGLRSFVSDRMQHGRLFIAGDAAHIVPPTGAKGLNLAVADAVYLYRGLEQVYRCGRRERLDAYTDTCLRRIWRAERFSWYMTTMLHLNPGENPFEQRIHMADLEYVTHSRAAATALAENYVGLPLEG</sequence>
<evidence type="ECO:0000259" key="3">
    <source>
        <dbReference type="Pfam" id="PF01494"/>
    </source>
</evidence>
<gene>
    <name evidence="4" type="ORF">ACFPQ6_10890</name>
</gene>
<protein>
    <submittedName>
        <fullName evidence="4">4-hydroxybenzoate 3-monooxygenase</fullName>
    </submittedName>
</protein>
<evidence type="ECO:0000256" key="1">
    <source>
        <dbReference type="ARBA" id="ARBA00022630"/>
    </source>
</evidence>
<dbReference type="SUPFAM" id="SSF54373">
    <property type="entry name" value="FAD-linked reductases, C-terminal domain"/>
    <property type="match status" value="1"/>
</dbReference>